<geneLocation type="plasmid" evidence="1 2">
    <name>pFA12</name>
</geneLocation>
<evidence type="ECO:0008006" key="3">
    <source>
        <dbReference type="Google" id="ProtNLM"/>
    </source>
</evidence>
<evidence type="ECO:0000313" key="1">
    <source>
        <dbReference type="EMBL" id="BDD13107.1"/>
    </source>
</evidence>
<accession>A0AAU9CZC8</accession>
<organism evidence="1 2">
    <name type="scientific">Fulvitalea axinellae</name>
    <dbReference type="NCBI Taxonomy" id="1182444"/>
    <lineage>
        <taxon>Bacteria</taxon>
        <taxon>Pseudomonadati</taxon>
        <taxon>Bacteroidota</taxon>
        <taxon>Cytophagia</taxon>
        <taxon>Cytophagales</taxon>
        <taxon>Persicobacteraceae</taxon>
        <taxon>Fulvitalea</taxon>
    </lineage>
</organism>
<dbReference type="PANTHER" id="PTHR45752">
    <property type="entry name" value="LEUCINE-RICH REPEAT-CONTAINING"/>
    <property type="match status" value="1"/>
</dbReference>
<keyword evidence="2" id="KW-1185">Reference proteome</keyword>
<dbReference type="EMBL" id="AP025326">
    <property type="protein sequence ID" value="BDD13107.1"/>
    <property type="molecule type" value="Genomic_DNA"/>
</dbReference>
<dbReference type="InterPro" id="IPR050715">
    <property type="entry name" value="LRR-SigEffector_domain"/>
</dbReference>
<dbReference type="SUPFAM" id="SSF52058">
    <property type="entry name" value="L domain-like"/>
    <property type="match status" value="1"/>
</dbReference>
<dbReference type="Proteomes" id="UP001348817">
    <property type="component" value="Plasmid pFA12"/>
</dbReference>
<keyword evidence="1" id="KW-0614">Plasmid</keyword>
<reference evidence="1 2" key="1">
    <citation type="submission" date="2021-12" db="EMBL/GenBank/DDBJ databases">
        <title>Genome sequencing of bacteria with rrn-lacking chromosome and rrn-plasmid.</title>
        <authorList>
            <person name="Anda M."/>
            <person name="Iwasaki W."/>
        </authorList>
    </citation>
    <scope>NUCLEOTIDE SEQUENCE [LARGE SCALE GENOMIC DNA]</scope>
    <source>
        <strain evidence="1 2">DSM 100852</strain>
        <plasmid evidence="1 2">pFA12</plasmid>
    </source>
</reference>
<name>A0AAU9CZC8_9BACT</name>
<dbReference type="PANTHER" id="PTHR45752:SF187">
    <property type="entry name" value="LEUCINE-RICH REPEAT AND IQ DOMAIN-CONTAINING PROTEIN 4"/>
    <property type="match status" value="1"/>
</dbReference>
<protein>
    <recommendedName>
        <fullName evidence="3">Leucine-rich repeat domain-containing protein</fullName>
    </recommendedName>
</protein>
<gene>
    <name evidence="1" type="ORF">FUAX_55390</name>
</gene>
<dbReference type="Pfam" id="PF13855">
    <property type="entry name" value="LRR_8"/>
    <property type="match status" value="1"/>
</dbReference>
<proteinExistence type="predicted"/>
<dbReference type="Gene3D" id="3.80.10.10">
    <property type="entry name" value="Ribonuclease Inhibitor"/>
    <property type="match status" value="1"/>
</dbReference>
<dbReference type="InterPro" id="IPR032675">
    <property type="entry name" value="LRR_dom_sf"/>
</dbReference>
<dbReference type="InterPro" id="IPR001611">
    <property type="entry name" value="Leu-rich_rpt"/>
</dbReference>
<dbReference type="KEGG" id="fax:FUAX_55390"/>
<evidence type="ECO:0000313" key="2">
    <source>
        <dbReference type="Proteomes" id="UP001348817"/>
    </source>
</evidence>
<sequence length="361" mass="41946">MPSTIITTATKRMRDLFVIFLSMLSACSFLKKEEPVSRELETERKVIRQLEEKFGFINVDEKVHDYSYYLDSAGFVEYIRIIDKNLEELPQEIFQLKRLTSIGLFSENITDIPKDLDKIESLEKINLLKMPIRRVSNLKLPDKLKFINFTECPLEEFPKLYKENDSIPYDLIISDTKIDTIPDFVGEMNLSELDAEHCPLTYVSPNLGDCENITQLNFEGIKNLKLPDELRKLKKVEDLNLKWTALRKIPDFVWEMKNLDALYITSNLITEIPPEIGKLKKLKFLYAQGNYIATLPKEFAQIKGIELIHLEGNPIKTRSLPAELFFPRTTKEKPELLVNVPGRYDCFSVPEEQVRQAFDVD</sequence>
<dbReference type="AlphaFoldDB" id="A0AAU9CZC8"/>